<evidence type="ECO:0000256" key="2">
    <source>
        <dbReference type="SAM" id="MobiDB-lite"/>
    </source>
</evidence>
<dbReference type="SUPFAM" id="SSF57667">
    <property type="entry name" value="beta-beta-alpha zinc fingers"/>
    <property type="match status" value="1"/>
</dbReference>
<feature type="compositionally biased region" description="Low complexity" evidence="2">
    <location>
        <begin position="1528"/>
        <end position="1537"/>
    </location>
</feature>
<dbReference type="CTD" id="75578006"/>
<reference evidence="4" key="2">
    <citation type="journal article" date="2019" name="Gigascience">
        <title>High-quality Schistosoma haematobium genome achieved by single-molecule and long-range sequencing.</title>
        <authorList>
            <person name="Stroehlein A.J."/>
            <person name="Korhonen P.K."/>
            <person name="Chong T.M."/>
            <person name="Lim Y.L."/>
            <person name="Chan K.G."/>
            <person name="Webster B."/>
            <person name="Rollinson D."/>
            <person name="Brindley P.J."/>
            <person name="Gasser R.B."/>
            <person name="Young N.D."/>
        </authorList>
    </citation>
    <scope>NUCLEOTIDE SEQUENCE</scope>
</reference>
<sequence length="2031" mass="230495">MSEGRCLGAVSQKTKCWNVSSWIKNKIEDEGVQARNIIKYSVPIDNPSSPRRYVAKCDFTLPSSTLEQDITNSGKNKIKIANGDSTIKNSLYSEVNSCNNSHESSSLSTNNFCKERTASNTRSGSLISTNSRTVCSQLHRHFDSVSTVPYRRINRGRPLTESEYKARYWGQMLDTLRRTIDEIYSACETDENEVECKEVIMILEHSKQDFFSLIEKMNLLRDYEQADAHNRPNSLAWDERTILPGKPIMCQVLASTGVVTSAQQSYLSTPLSMKSDSSVIEVADSDSDIGCAKSANRNHSLNKLKLNIAINDNKHHHHDESCTRPSNNSVMVPNLCNLDNEPSDANDEDDDEVEIYDDDESVEHHRHRHHKRRQMSNFTYLVDDDADYVDREEEEGEDNTLSHDLAKLDKAIENVTTAELVLTHQLDKAQLAEASLRRRLIKEEKAAFIRSTSGYNKFWYNSRLKNPMHTNCQNTEEIDVCGTATTTTTTTTTDEVEIDTDVDLLDMDSIILDDIDSCEKLIRDTRKIAKNSNEQRMKVVHSPLNSIHCFSEYRLNDNSNRIESNRKVIDNSSVQHCHCCSCHCHGPNYAFNQSSSSTNFQCYEIDSPSKNFERAQNTHPQRSSDSVLLEKTGNNCQTKYPVETNVDQYYDHKQPEQPTSEDGTFKHCDNFVDSLSRPLETKHNDDISEVPVQVSQIQSNLSLSSSLSKNTVMLEKSSKHMDSNETMLSLSTSAAATQDVNICPQGLSFIPKTEVKSRIPGHGVHMHEKLSARSKKRSANSIQEIEEKQARARVLRQQHLLERTERVHELSKKVDEVHLQKRILLHQRRSCLERRLHAAERKRQAELTRRVLKAHDEETKGKEIAFIQTLEAEQKQHSILTKHEESRARLNELAIERQRRTEEKLCREEAAKIRRRALEASRLARLDALQARWKIRAQQLASRAKLLEHSRRAAARAKKQSREIKMATLEEQQRTHIEQLRCKIQRKQEESERRHQESLREISRKAFEMSILTHTGDDSLTVPGIEPYPVQKWCKACQVMIMSEVQLKSHLHGKRHQNAIMEAAQNRPVGRSELEAFNLSHLVDAPNELPHSQYDIQQERLKLRRKRARKLRQRMNQRGLQFLKELESNKTPILDSSNKSHLIKLIKNARRFLNLPDSGPWVITRVQAMEKCLNSLLRCISNDQSKTHSILPDNENQSQSVNLADRQICLANGLLSILVNFIGLIREQKPSSKQLVPEKTYRIACCLLHTMCTSNIAASIYMLLSNNVSILVDCLVIQFTTSIPNNRHIIHCNSCSSTITPLSSTTDQKSSSSTFYEQFNQDSLVFNCLSNHSFTLDLLNCLTNLLNGFYKLNYYSTEFNTTTNNNNNNNNHSISSRSSSISGGINGFATMTTTTPTPSSSTTSLTSMITAKPLFDNDCHEQQHVRIDSQRLQDLLSYIVSSGLVDLISIRLSNPKQANWLSSINNNNNTDVGHSTSIPKQYAEYCQQFVLSSIAFLTSLTRLLGVLSIKQSNDDQLNVEQHHHHHQQTSNSTVTTSSCSSISKSLIVVDSVGKDQVTEIDEENDSESCVNVLTVKCKNINSSHDPTTITNTSVKVNSSDKLDSKKKFKDPTQLLETISSTEVFGLVPLLYCLLLDPKNSRSVDTMTTLGVNVNSDSHQTTTNCIIPTSEYSDNIDHRQKSTQTKKSSINSKSSSSAVCNSNCHDSLPFSSEIIAQITLNTLKLINSLASIHKNTMQSILGGELICLLMRHILLNLLTRCIPQSNTCSLQQNNSDKTSIHHPSTPRQHQKHYQTECRSKTFNHSSIINNRLYQLNNDHDVDDDDDATDLLLLPSGARKIIVKPKYSQSLKSINNEHTQIVKCKNSTKSTTKLTSSHNGDTQTIDNKFTKSSSMCEIINHILHEVILCIGYLCVLNSDNQTSLQCGSSPNLLQRLLSLPFEYFSYCPLTDILYPTLIACCYKHSLNTSVLESELSPSILANYIEERLLEKKVNSFRKIEKKSNNNEFLDERFNFEQRFNISEWDSAKAYFSR</sequence>
<dbReference type="InterPro" id="IPR036236">
    <property type="entry name" value="Znf_C2H2_sf"/>
</dbReference>
<dbReference type="Gene3D" id="3.30.160.60">
    <property type="entry name" value="Classic Zinc Finger"/>
    <property type="match status" value="1"/>
</dbReference>
<name>A0A922II03_SCHHA</name>
<dbReference type="PANTHER" id="PTHR31434:SF2">
    <property type="entry name" value="S PHASE CYCLIN A-ASSOCIATED PROTEIN IN THE ENDOPLASMIC RETICULUM"/>
    <property type="match status" value="1"/>
</dbReference>
<evidence type="ECO:0000313" key="4">
    <source>
        <dbReference type="EMBL" id="KAH9579658.1"/>
    </source>
</evidence>
<feature type="region of interest" description="Disordered" evidence="2">
    <location>
        <begin position="1675"/>
        <end position="1697"/>
    </location>
</feature>
<dbReference type="Proteomes" id="UP000471633">
    <property type="component" value="Unassembled WGS sequence"/>
</dbReference>
<dbReference type="GO" id="GO:0003676">
    <property type="term" value="F:nucleic acid binding"/>
    <property type="evidence" value="ECO:0007669"/>
    <property type="project" value="InterPro"/>
</dbReference>
<feature type="coiled-coil region" evidence="1">
    <location>
        <begin position="952"/>
        <end position="997"/>
    </location>
</feature>
<dbReference type="Pfam" id="PF12874">
    <property type="entry name" value="zf-met"/>
    <property type="match status" value="1"/>
</dbReference>
<accession>A0A922II03</accession>
<dbReference type="GO" id="GO:0008270">
    <property type="term" value="F:zinc ion binding"/>
    <property type="evidence" value="ECO:0007669"/>
    <property type="project" value="InterPro"/>
</dbReference>
<comment type="caution">
    <text evidence="4">The sequence shown here is derived from an EMBL/GenBank/DDBJ whole genome shotgun (WGS) entry which is preliminary data.</text>
</comment>
<evidence type="ECO:0000256" key="1">
    <source>
        <dbReference type="SAM" id="Coils"/>
    </source>
</evidence>
<feature type="region of interest" description="Disordered" evidence="2">
    <location>
        <begin position="1770"/>
        <end position="1791"/>
    </location>
</feature>
<dbReference type="RefSeq" id="XP_051064578.1">
    <property type="nucleotide sequence ID" value="XM_051218138.1"/>
</dbReference>
<protein>
    <recommendedName>
        <fullName evidence="3">U1-type domain-containing protein</fullName>
    </recommendedName>
</protein>
<dbReference type="PANTHER" id="PTHR31434">
    <property type="entry name" value="S PHASE CYCLIN A-ASSOCIATED PROTEIN IN THE ENDOPLASMIC RETICULUM"/>
    <property type="match status" value="1"/>
</dbReference>
<feature type="region of interest" description="Disordered" evidence="2">
    <location>
        <begin position="762"/>
        <end position="781"/>
    </location>
</feature>
<feature type="region of interest" description="Disordered" evidence="2">
    <location>
        <begin position="1517"/>
        <end position="1537"/>
    </location>
</feature>
<dbReference type="InterPro" id="IPR003604">
    <property type="entry name" value="Matrin/U1-like-C_Znf_C2H2"/>
</dbReference>
<reference evidence="4" key="3">
    <citation type="submission" date="2021-06" db="EMBL/GenBank/DDBJ databases">
        <title>Chromosome-level genome assembly for S. haematobium.</title>
        <authorList>
            <person name="Stroehlein A.J."/>
        </authorList>
    </citation>
    <scope>NUCLEOTIDE SEQUENCE</scope>
</reference>
<feature type="domain" description="U1-type" evidence="3">
    <location>
        <begin position="1031"/>
        <end position="1063"/>
    </location>
</feature>
<dbReference type="GeneID" id="75578006"/>
<organism evidence="4 5">
    <name type="scientific">Schistosoma haematobium</name>
    <name type="common">Blood fluke</name>
    <dbReference type="NCBI Taxonomy" id="6185"/>
    <lineage>
        <taxon>Eukaryota</taxon>
        <taxon>Metazoa</taxon>
        <taxon>Spiralia</taxon>
        <taxon>Lophotrochozoa</taxon>
        <taxon>Platyhelminthes</taxon>
        <taxon>Trematoda</taxon>
        <taxon>Digenea</taxon>
        <taxon>Strigeidida</taxon>
        <taxon>Schistosomatoidea</taxon>
        <taxon>Schistosomatidae</taxon>
        <taxon>Schistosoma</taxon>
    </lineage>
</organism>
<proteinExistence type="predicted"/>
<feature type="compositionally biased region" description="Low complexity" evidence="2">
    <location>
        <begin position="1681"/>
        <end position="1696"/>
    </location>
</feature>
<keyword evidence="1" id="KW-0175">Coiled coil</keyword>
<evidence type="ECO:0000313" key="5">
    <source>
        <dbReference type="Proteomes" id="UP000471633"/>
    </source>
</evidence>
<reference evidence="4" key="4">
    <citation type="journal article" date="2022" name="PLoS Pathog.">
        <title>Chromosome-level genome of Schistosoma haematobium underpins genome-wide explorations of molecular variation.</title>
        <authorList>
            <person name="Stroehlein A.J."/>
            <person name="Korhonen P.K."/>
            <person name="Lee V.V."/>
            <person name="Ralph S.A."/>
            <person name="Mentink-Kane M."/>
            <person name="You H."/>
            <person name="McManus D.P."/>
            <person name="Tchuente L.T."/>
            <person name="Stothard J.R."/>
            <person name="Kaur P."/>
            <person name="Dudchenko O."/>
            <person name="Aiden E.L."/>
            <person name="Yang B."/>
            <person name="Yang H."/>
            <person name="Emery A.M."/>
            <person name="Webster B.L."/>
            <person name="Brindley P.J."/>
            <person name="Rollinson D."/>
            <person name="Chang B.C.H."/>
            <person name="Gasser R.B."/>
            <person name="Young N.D."/>
        </authorList>
    </citation>
    <scope>NUCLEOTIDE SEQUENCE</scope>
</reference>
<gene>
    <name evidence="4" type="ORF">MS3_00009737</name>
</gene>
<dbReference type="Pfam" id="PF16501">
    <property type="entry name" value="SCAPER_N"/>
    <property type="match status" value="1"/>
</dbReference>
<dbReference type="EMBL" id="AMPZ03000008">
    <property type="protein sequence ID" value="KAH9579658.1"/>
    <property type="molecule type" value="Genomic_DNA"/>
</dbReference>
<reference evidence="4" key="1">
    <citation type="journal article" date="2012" name="Nat. Genet.">
        <title>Whole-genome sequence of Schistosoma haematobium.</title>
        <authorList>
            <person name="Young N.D."/>
            <person name="Jex A.R."/>
            <person name="Li B."/>
            <person name="Liu S."/>
            <person name="Yang L."/>
            <person name="Xiong Z."/>
            <person name="Li Y."/>
            <person name="Cantacessi C."/>
            <person name="Hall R.S."/>
            <person name="Xu X."/>
            <person name="Chen F."/>
            <person name="Wu X."/>
            <person name="Zerlotini A."/>
            <person name="Oliveira G."/>
            <person name="Hofmann A."/>
            <person name="Zhang G."/>
            <person name="Fang X."/>
            <person name="Kang Y."/>
            <person name="Campbell B.E."/>
            <person name="Loukas A."/>
            <person name="Ranganathan S."/>
            <person name="Rollinson D."/>
            <person name="Rinaldi G."/>
            <person name="Brindley P.J."/>
            <person name="Yang H."/>
            <person name="Wang J."/>
            <person name="Wang J."/>
            <person name="Gasser R.B."/>
        </authorList>
    </citation>
    <scope>NUCLEOTIDE SEQUENCE</scope>
</reference>
<dbReference type="KEGG" id="shx:MS3_00009737"/>
<dbReference type="InterPro" id="IPR032446">
    <property type="entry name" value="SCAPER_N"/>
</dbReference>
<dbReference type="SMART" id="SM00451">
    <property type="entry name" value="ZnF_U1"/>
    <property type="match status" value="1"/>
</dbReference>
<keyword evidence="5" id="KW-1185">Reference proteome</keyword>
<feature type="compositionally biased region" description="Polar residues" evidence="2">
    <location>
        <begin position="1770"/>
        <end position="1786"/>
    </location>
</feature>
<evidence type="ECO:0000259" key="3">
    <source>
        <dbReference type="SMART" id="SM00451"/>
    </source>
</evidence>
<dbReference type="InterPro" id="IPR013087">
    <property type="entry name" value="Znf_C2H2_type"/>
</dbReference>